<feature type="compositionally biased region" description="Basic and acidic residues" evidence="15">
    <location>
        <begin position="1048"/>
        <end position="1066"/>
    </location>
</feature>
<dbReference type="EMBL" id="CAHIKZ030001642">
    <property type="protein sequence ID" value="CAE1271022.1"/>
    <property type="molecule type" value="Genomic_DNA"/>
</dbReference>
<dbReference type="GO" id="GO:0035556">
    <property type="term" value="P:intracellular signal transduction"/>
    <property type="evidence" value="ECO:0007669"/>
    <property type="project" value="InterPro"/>
</dbReference>
<feature type="compositionally biased region" description="Basic and acidic residues" evidence="15">
    <location>
        <begin position="457"/>
        <end position="466"/>
    </location>
</feature>
<dbReference type="InterPro" id="IPR001054">
    <property type="entry name" value="A/G_cyclase"/>
</dbReference>
<dbReference type="OrthoDB" id="2107370at2759"/>
<feature type="region of interest" description="Disordered" evidence="15">
    <location>
        <begin position="371"/>
        <end position="395"/>
    </location>
</feature>
<evidence type="ECO:0000256" key="2">
    <source>
        <dbReference type="ARBA" id="ARBA00001946"/>
    </source>
</evidence>
<comment type="cofactor">
    <cofactor evidence="2">
        <name>Mg(2+)</name>
        <dbReference type="ChEBI" id="CHEBI:18420"/>
    </cofactor>
</comment>
<feature type="region of interest" description="Disordered" evidence="15">
    <location>
        <begin position="438"/>
        <end position="473"/>
    </location>
</feature>
<name>A0A812CD11_ACAPH</name>
<feature type="region of interest" description="Disordered" evidence="15">
    <location>
        <begin position="1032"/>
        <end position="1066"/>
    </location>
</feature>
<comment type="catalytic activity">
    <reaction evidence="1">
        <text>ATP = 3',5'-cyclic AMP + diphosphate</text>
        <dbReference type="Rhea" id="RHEA:15389"/>
        <dbReference type="ChEBI" id="CHEBI:30616"/>
        <dbReference type="ChEBI" id="CHEBI:33019"/>
        <dbReference type="ChEBI" id="CHEBI:58165"/>
        <dbReference type="EC" id="4.6.1.1"/>
    </reaction>
</comment>
<evidence type="ECO:0000259" key="17">
    <source>
        <dbReference type="PROSITE" id="PS50125"/>
    </source>
</evidence>
<feature type="compositionally biased region" description="Polar residues" evidence="15">
    <location>
        <begin position="372"/>
        <end position="389"/>
    </location>
</feature>
<evidence type="ECO:0000256" key="15">
    <source>
        <dbReference type="SAM" id="MobiDB-lite"/>
    </source>
</evidence>
<feature type="region of interest" description="Disordered" evidence="15">
    <location>
        <begin position="780"/>
        <end position="832"/>
    </location>
</feature>
<feature type="compositionally biased region" description="Basic and acidic residues" evidence="15">
    <location>
        <begin position="658"/>
        <end position="667"/>
    </location>
</feature>
<evidence type="ECO:0000313" key="18">
    <source>
        <dbReference type="EMBL" id="CAE1271022.1"/>
    </source>
</evidence>
<accession>A0A812CD11</accession>
<feature type="region of interest" description="Disordered" evidence="15">
    <location>
        <begin position="658"/>
        <end position="728"/>
    </location>
</feature>
<dbReference type="PROSITE" id="PS50125">
    <property type="entry name" value="GUANYLATE_CYCLASE_2"/>
    <property type="match status" value="1"/>
</dbReference>
<evidence type="ECO:0000256" key="10">
    <source>
        <dbReference type="ARBA" id="ARBA00022989"/>
    </source>
</evidence>
<dbReference type="GO" id="GO:0005886">
    <property type="term" value="C:plasma membrane"/>
    <property type="evidence" value="ECO:0007669"/>
    <property type="project" value="TreeGrafter"/>
</dbReference>
<dbReference type="GO" id="GO:0046872">
    <property type="term" value="F:metal ion binding"/>
    <property type="evidence" value="ECO:0007669"/>
    <property type="project" value="UniProtKB-KW"/>
</dbReference>
<evidence type="ECO:0000256" key="8">
    <source>
        <dbReference type="ARBA" id="ARBA00022840"/>
    </source>
</evidence>
<evidence type="ECO:0000256" key="16">
    <source>
        <dbReference type="SAM" id="Phobius"/>
    </source>
</evidence>
<gene>
    <name evidence="18" type="ORF">SPHA_37080</name>
</gene>
<dbReference type="GO" id="GO:0007189">
    <property type="term" value="P:adenylate cyclase-activating G protein-coupled receptor signaling pathway"/>
    <property type="evidence" value="ECO:0007669"/>
    <property type="project" value="TreeGrafter"/>
</dbReference>
<feature type="transmembrane region" description="Helical" evidence="16">
    <location>
        <begin position="146"/>
        <end position="163"/>
    </location>
</feature>
<evidence type="ECO:0000256" key="1">
    <source>
        <dbReference type="ARBA" id="ARBA00001593"/>
    </source>
</evidence>
<keyword evidence="7" id="KW-0547">Nucleotide-binding</keyword>
<evidence type="ECO:0000256" key="5">
    <source>
        <dbReference type="ARBA" id="ARBA00022692"/>
    </source>
</evidence>
<evidence type="ECO:0000256" key="4">
    <source>
        <dbReference type="ARBA" id="ARBA00012201"/>
    </source>
</evidence>
<sequence length="1341" mass="148039">MICSMVMLICTAGLQVVVLPRTFLLLLLFLAAFSWIAIILIMILSVKLKCTPFDIRKSSTLRMFIIITTVVLIYASAQVNVFCCTPGLILNYTLSKLSSFHLSGLEDSPTFGKHLRCELPQYIYFSCIMSFICVSTFLRLSAVLKLAIMFGMAAVCIVLMEYTHRPLFVQFDYLHHSIIPSDVIGIVALIIFILTFYVHARKQEWTYRLDFLWKSQLLTEPRFRAIDKIKTIGSIYMGAVGLTPSLMIEDTDASVTLYLTILIEFVMGMKEKLKNINENSYNNFMLKIGVNVGPVVAGVIGARKPQYDIWGNTVNVASRMESTGRPDHIQVTEEVYAALQDVYDFKCRGRITVKGKGDMITYFLLGKKGSSAKRSPISTIESPQQSRSPSGEFKENATLVLQNTSVGKELERQGSQKSQSKSLPIYGAINIERKASIDSIRVPSGTPTSSLNKKRKNSTDSPRDSSIRNPLRKLSSSSLTNCITGDVTYARVESPELPTVHYINIKMQGNSADKPTSPTVHNEIFDKLKTSNSGDNGLNAEERLTPNRSVLSLNASSASEKSFTGSQQGNSPNKIENNAIILSPISPNSPLQATPLVFVGVAPAIHKPLKQSATFPAEKREIKEASSAISLSPASPNQVFSKEIAAMDSMLKELEKVVDGDDPEKKPLNSKPSQRPPLPARQTDDRLPPVPKHSKATENGNRKHPVEQNVPPPLPERERSASQISMDSMPFIQKPKPFICDSRKPSPRSCSVHSNRSPTCAILASIDGKTMSILPAPFSNTKQALNRSPSEKIRTSRENSDESGHAFDRGRRKSESIIQGIRSPSANDKKGRTIAVCSPVLLRAQRETSSISTSDDDLESVSSQQSSVVLLQPIELKPPSSTKPAYKRQLSCPETQPVKRTLFRNKTDSHSRSSESLSSCPCSPLSTPRFPVRLHSENVQLNRLLDDLTQRVAEDDGDHDEVEPNDVENDRVFERCAANIPKLAKGNEVFNRSLTQNETPTVTSDDLCMTGKPPAGIINGRIVGAIERHRSYMNGKGVNSGGRHRGRRPESGHQRQRFPTDAKNNELDTDASTLESASEQDLLLPQNNQPKLKTSFAWQPRHKSPPNHPSVCGVDMHRGIRRESSIPVAGRSNDSIGGPVVPTSANGNNNNNNNRSSVNPFQVKRRQVLSMPPRYCRSLDYIPSDREDYVSSNASSAAASPKIKRTLMVPYYGGLKRPVAFDNLSMCSFTSSSEMSKSDPMLNIDSVSVAYESEYDNYRPGMTSDEDCFIPGPISDVDMDIFDDINVDNVTVSDSYSLNMPLSITTHKKITDFFFLPHLSLSLPLPPPSPPSLLPLSLSLS</sequence>
<dbReference type="EC" id="4.6.1.1" evidence="4"/>
<keyword evidence="10 16" id="KW-1133">Transmembrane helix</keyword>
<keyword evidence="9" id="KW-0460">Magnesium</keyword>
<dbReference type="CDD" id="cd07302">
    <property type="entry name" value="CHD"/>
    <property type="match status" value="1"/>
</dbReference>
<evidence type="ECO:0000256" key="6">
    <source>
        <dbReference type="ARBA" id="ARBA00022723"/>
    </source>
</evidence>
<evidence type="ECO:0000256" key="14">
    <source>
        <dbReference type="RuleBase" id="RU000405"/>
    </source>
</evidence>
<proteinExistence type="inferred from homology"/>
<evidence type="ECO:0000256" key="12">
    <source>
        <dbReference type="ARBA" id="ARBA00023136"/>
    </source>
</evidence>
<dbReference type="GO" id="GO:0006171">
    <property type="term" value="P:cAMP biosynthetic process"/>
    <property type="evidence" value="ECO:0007669"/>
    <property type="project" value="UniProtKB-KW"/>
</dbReference>
<dbReference type="FunFam" id="3.30.70.1230:FF:000008">
    <property type="entry name" value="Adenylate cyclase type 9"/>
    <property type="match status" value="1"/>
</dbReference>
<reference evidence="18" key="1">
    <citation type="submission" date="2021-01" db="EMBL/GenBank/DDBJ databases">
        <authorList>
            <person name="Li R."/>
            <person name="Bekaert M."/>
        </authorList>
    </citation>
    <scope>NUCLEOTIDE SEQUENCE</scope>
    <source>
        <strain evidence="18">Farmed</strain>
    </source>
</reference>
<keyword evidence="5 16" id="KW-0812">Transmembrane</keyword>
<keyword evidence="8" id="KW-0067">ATP-binding</keyword>
<feature type="region of interest" description="Disordered" evidence="15">
    <location>
        <begin position="528"/>
        <end position="548"/>
    </location>
</feature>
<dbReference type="GO" id="GO:0004016">
    <property type="term" value="F:adenylate cyclase activity"/>
    <property type="evidence" value="ECO:0007669"/>
    <property type="project" value="UniProtKB-EC"/>
</dbReference>
<dbReference type="GO" id="GO:0005524">
    <property type="term" value="F:ATP binding"/>
    <property type="evidence" value="ECO:0007669"/>
    <property type="project" value="UniProtKB-KW"/>
</dbReference>
<dbReference type="Gene3D" id="3.30.70.1230">
    <property type="entry name" value="Nucleotide cyclase"/>
    <property type="match status" value="1"/>
</dbReference>
<comment type="caution">
    <text evidence="18">The sequence shown here is derived from an EMBL/GenBank/DDBJ whole genome shotgun (WGS) entry which is preliminary data.</text>
</comment>
<evidence type="ECO:0000256" key="9">
    <source>
        <dbReference type="ARBA" id="ARBA00022842"/>
    </source>
</evidence>
<dbReference type="Pfam" id="PF00211">
    <property type="entry name" value="Guanylate_cyc"/>
    <property type="match status" value="1"/>
</dbReference>
<evidence type="ECO:0000256" key="7">
    <source>
        <dbReference type="ARBA" id="ARBA00022741"/>
    </source>
</evidence>
<feature type="compositionally biased region" description="Basic and acidic residues" evidence="15">
    <location>
        <begin position="789"/>
        <end position="815"/>
    </location>
</feature>
<dbReference type="PANTHER" id="PTHR45627:SF26">
    <property type="entry name" value="ADENYLATE CYCLASE TYPE 1"/>
    <property type="match status" value="1"/>
</dbReference>
<keyword evidence="11" id="KW-0115">cAMP biosynthesis</keyword>
<keyword evidence="12 16" id="KW-0472">Membrane</keyword>
<keyword evidence="19" id="KW-1185">Reference proteome</keyword>
<evidence type="ECO:0000256" key="3">
    <source>
        <dbReference type="ARBA" id="ARBA00004141"/>
    </source>
</evidence>
<evidence type="ECO:0000313" key="19">
    <source>
        <dbReference type="Proteomes" id="UP000597762"/>
    </source>
</evidence>
<organism evidence="18 19">
    <name type="scientific">Acanthosepion pharaonis</name>
    <name type="common">Pharaoh cuttlefish</name>
    <name type="synonym">Sepia pharaonis</name>
    <dbReference type="NCBI Taxonomy" id="158019"/>
    <lineage>
        <taxon>Eukaryota</taxon>
        <taxon>Metazoa</taxon>
        <taxon>Spiralia</taxon>
        <taxon>Lophotrochozoa</taxon>
        <taxon>Mollusca</taxon>
        <taxon>Cephalopoda</taxon>
        <taxon>Coleoidea</taxon>
        <taxon>Decapodiformes</taxon>
        <taxon>Sepiida</taxon>
        <taxon>Sepiina</taxon>
        <taxon>Sepiidae</taxon>
        <taxon>Acanthosepion</taxon>
    </lineage>
</organism>
<dbReference type="PANTHER" id="PTHR45627">
    <property type="entry name" value="ADENYLATE CYCLASE TYPE 1"/>
    <property type="match status" value="1"/>
</dbReference>
<comment type="similarity">
    <text evidence="14">Belongs to the adenylyl cyclase class-4/guanylyl cyclase family.</text>
</comment>
<feature type="transmembrane region" description="Helical" evidence="16">
    <location>
        <begin position="183"/>
        <end position="200"/>
    </location>
</feature>
<evidence type="ECO:0000256" key="13">
    <source>
        <dbReference type="ARBA" id="ARBA00023239"/>
    </source>
</evidence>
<comment type="subcellular location">
    <subcellularLocation>
        <location evidence="3">Membrane</location>
        <topology evidence="3">Multi-pass membrane protein</topology>
    </subcellularLocation>
</comment>
<keyword evidence="6" id="KW-0479">Metal-binding</keyword>
<protein>
    <recommendedName>
        <fullName evidence="4">adenylate cyclase</fullName>
        <ecNumber evidence="4">4.6.1.1</ecNumber>
    </recommendedName>
</protein>
<dbReference type="SMART" id="SM00044">
    <property type="entry name" value="CYCc"/>
    <property type="match status" value="1"/>
</dbReference>
<feature type="transmembrane region" description="Helical" evidence="16">
    <location>
        <begin position="64"/>
        <end position="89"/>
    </location>
</feature>
<dbReference type="Proteomes" id="UP000597762">
    <property type="component" value="Unassembled WGS sequence"/>
</dbReference>
<dbReference type="InterPro" id="IPR029787">
    <property type="entry name" value="Nucleotide_cyclase"/>
</dbReference>
<dbReference type="PROSITE" id="PS00452">
    <property type="entry name" value="GUANYLATE_CYCLASE_1"/>
    <property type="match status" value="1"/>
</dbReference>
<feature type="region of interest" description="Disordered" evidence="15">
    <location>
        <begin position="555"/>
        <end position="574"/>
    </location>
</feature>
<evidence type="ECO:0000256" key="11">
    <source>
        <dbReference type="ARBA" id="ARBA00022998"/>
    </source>
</evidence>
<keyword evidence="13 14" id="KW-0456">Lyase</keyword>
<feature type="transmembrane region" description="Helical" evidence="16">
    <location>
        <begin position="23"/>
        <end position="44"/>
    </location>
</feature>
<dbReference type="SUPFAM" id="SSF55073">
    <property type="entry name" value="Nucleotide cyclase"/>
    <property type="match status" value="1"/>
</dbReference>
<dbReference type="InterPro" id="IPR018297">
    <property type="entry name" value="A/G_cyclase_CS"/>
</dbReference>
<feature type="domain" description="Guanylate cyclase" evidence="17">
    <location>
        <begin position="177"/>
        <end position="321"/>
    </location>
</feature>